<name>A0ABS3AVK0_9BACT</name>
<dbReference type="EMBL" id="JAFITO010000056">
    <property type="protein sequence ID" value="MBN4068806.1"/>
    <property type="molecule type" value="Genomic_DNA"/>
</dbReference>
<reference evidence="1 2" key="1">
    <citation type="submission" date="2021-02" db="EMBL/GenBank/DDBJ databases">
        <title>Activity-based single-cell genomes from oceanic crustal fluid captures similar information to metagenomic and metatranscriptomic surveys with orders of magnitude less sampling.</title>
        <authorList>
            <person name="D'Angelo T.S."/>
            <person name="Orcutt B.N."/>
        </authorList>
    </citation>
    <scope>NUCLEOTIDE SEQUENCE [LARGE SCALE GENOMIC DNA]</scope>
    <source>
        <strain evidence="1">AH-315-G02</strain>
    </source>
</reference>
<evidence type="ECO:0000313" key="1">
    <source>
        <dbReference type="EMBL" id="MBN4068806.1"/>
    </source>
</evidence>
<gene>
    <name evidence="1" type="ORF">JYU06_04735</name>
</gene>
<protein>
    <submittedName>
        <fullName evidence="1">Uncharacterized protein</fullName>
    </submittedName>
</protein>
<sequence>MNGFLDGAGKSIATVLVTGIRKEELAFGKQVSRLLVKSGIQIVVIDNGLSHERAYCKSGFYHSTARREKLDLLIDLHTGINETGRCVDILSANTRFLKTMDGLLKGVEKHIFSAPREERLYEIIQTDTKSTEKDSSFSVCHTIIPEKVWNFCQCIHAGLKIYLNKSGQGSSSDWEYSCRTCSHAD</sequence>
<organism evidence="1 2">
    <name type="scientific">Desulfotalea psychrophila</name>
    <dbReference type="NCBI Taxonomy" id="84980"/>
    <lineage>
        <taxon>Bacteria</taxon>
        <taxon>Pseudomonadati</taxon>
        <taxon>Thermodesulfobacteriota</taxon>
        <taxon>Desulfobulbia</taxon>
        <taxon>Desulfobulbales</taxon>
        <taxon>Desulfocapsaceae</taxon>
        <taxon>Desulfotalea</taxon>
    </lineage>
</organism>
<comment type="caution">
    <text evidence="1">The sequence shown here is derived from an EMBL/GenBank/DDBJ whole genome shotgun (WGS) entry which is preliminary data.</text>
</comment>
<dbReference type="Proteomes" id="UP000717534">
    <property type="component" value="Unassembled WGS sequence"/>
</dbReference>
<accession>A0ABS3AVK0</accession>
<evidence type="ECO:0000313" key="2">
    <source>
        <dbReference type="Proteomes" id="UP000717534"/>
    </source>
</evidence>
<proteinExistence type="predicted"/>
<keyword evidence="2" id="KW-1185">Reference proteome</keyword>